<comment type="caution">
    <text evidence="1">The sequence shown here is derived from an EMBL/GenBank/DDBJ whole genome shotgun (WGS) entry which is preliminary data.</text>
</comment>
<dbReference type="AlphaFoldDB" id="A0A919B0W4"/>
<name>A0A919B0W4_9ACTN</name>
<dbReference type="RefSeq" id="WP_190129122.1">
    <property type="nucleotide sequence ID" value="NZ_BNBD01000003.1"/>
</dbReference>
<reference evidence="1" key="1">
    <citation type="journal article" date="2014" name="Int. J. Syst. Evol. Microbiol.">
        <title>Complete genome sequence of Corynebacterium casei LMG S-19264T (=DSM 44701T), isolated from a smear-ripened cheese.</title>
        <authorList>
            <consortium name="US DOE Joint Genome Institute (JGI-PGF)"/>
            <person name="Walter F."/>
            <person name="Albersmeier A."/>
            <person name="Kalinowski J."/>
            <person name="Ruckert C."/>
        </authorList>
    </citation>
    <scope>NUCLEOTIDE SEQUENCE</scope>
    <source>
        <strain evidence="1">JCM 4059</strain>
    </source>
</reference>
<gene>
    <name evidence="1" type="ORF">GCM10010218_19900</name>
</gene>
<evidence type="ECO:0000313" key="2">
    <source>
        <dbReference type="Proteomes" id="UP000638313"/>
    </source>
</evidence>
<accession>A0A919B0W4</accession>
<keyword evidence="2" id="KW-1185">Reference proteome</keyword>
<organism evidence="1 2">
    <name type="scientific">Streptomyces mashuensis</name>
    <dbReference type="NCBI Taxonomy" id="33904"/>
    <lineage>
        <taxon>Bacteria</taxon>
        <taxon>Bacillati</taxon>
        <taxon>Actinomycetota</taxon>
        <taxon>Actinomycetes</taxon>
        <taxon>Kitasatosporales</taxon>
        <taxon>Streptomycetaceae</taxon>
        <taxon>Streptomyces</taxon>
    </lineage>
</organism>
<reference evidence="1" key="2">
    <citation type="submission" date="2020-09" db="EMBL/GenBank/DDBJ databases">
        <authorList>
            <person name="Sun Q."/>
            <person name="Ohkuma M."/>
        </authorList>
    </citation>
    <scope>NUCLEOTIDE SEQUENCE</scope>
    <source>
        <strain evidence="1">JCM 4059</strain>
    </source>
</reference>
<protein>
    <submittedName>
        <fullName evidence="1">Uncharacterized protein</fullName>
    </submittedName>
</protein>
<proteinExistence type="predicted"/>
<sequence length="86" mass="9271">MLRNHPVRITSYVGALVPLLVARWPGVDWYTLAGLVLTVLGAGEAAQRFEDAKTTAAQNTPSPWDEATERQRLLTLKEGPSAAGTP</sequence>
<dbReference type="EMBL" id="BNBD01000003">
    <property type="protein sequence ID" value="GHF38706.1"/>
    <property type="molecule type" value="Genomic_DNA"/>
</dbReference>
<dbReference type="Proteomes" id="UP000638313">
    <property type="component" value="Unassembled WGS sequence"/>
</dbReference>
<evidence type="ECO:0000313" key="1">
    <source>
        <dbReference type="EMBL" id="GHF38706.1"/>
    </source>
</evidence>